<dbReference type="EMBL" id="CDQK01000007">
    <property type="protein sequence ID" value="CEP24839.1"/>
    <property type="molecule type" value="Genomic_DNA"/>
</dbReference>
<evidence type="ECO:0000256" key="1">
    <source>
        <dbReference type="ARBA" id="ARBA00003253"/>
    </source>
</evidence>
<sequence length="419" mass="46933">MLRRGVSHGVPVLFKRFQSGKPSVPFDLDLGSGKDDEYSEINNFYSDMFTGSSRESLDGEPVEDDIAQINAEMDELYGIKSNGEAVARDLLGHVASNEPKVVISTMTNPFRNLALEEFVFANTPRTPQFNAQRLVLYTNSPCVVVGKNQNPWKEVNLPLIHSLSIPMLRRRSGGGTVVHDLHNVNYSYMTTRESFDRKFFGGVIVSQLQSIGVALKQNERGDIITMEGLKVSGSAYKISKGLSYHHGTMLLSSKLDILKKLLDTTKRDRDVTIRCNGVDSVPAPVTNVGIDNDVFVEQVVTGFKQLFNQEVDVITVGDESPLQPDILRISEELQEWDWKYGNSPKFEYDIRHPDFEVTFNVEKGYLQHFTVKGDASQFNLLSMALDNGERLQFRGDVIAGYIVDDTTSQYIGERIDGTD</sequence>
<dbReference type="PROSITE" id="PS51733">
    <property type="entry name" value="BPL_LPL_CATALYTIC"/>
    <property type="match status" value="1"/>
</dbReference>
<dbReference type="PANTHER" id="PTHR12561">
    <property type="entry name" value="LIPOATE-PROTEIN LIGASE"/>
    <property type="match status" value="1"/>
</dbReference>
<accession>A0A0H5CK36</accession>
<feature type="domain" description="BPL/LPL catalytic" evidence="5">
    <location>
        <begin position="128"/>
        <end position="311"/>
    </location>
</feature>
<dbReference type="UniPathway" id="UPA00537">
    <property type="reaction ID" value="UER00595"/>
</dbReference>
<evidence type="ECO:0000256" key="4">
    <source>
        <dbReference type="ARBA" id="ARBA00015925"/>
    </source>
</evidence>
<name>A0A0H5CK36_CYBJN</name>
<comment type="pathway">
    <text evidence="2">Protein modification; protein lipoylation via exogenous pathway; protein N(6)-(lipoyl)lysine from lipoate: step 2/2.</text>
</comment>
<organism evidence="6 7">
    <name type="scientific">Cyberlindnera jadinii (strain ATCC 18201 / CBS 1600 / BCRC 20928 / JCM 3617 / NBRC 0987 / NRRL Y-1542)</name>
    <name type="common">Torula yeast</name>
    <name type="synonym">Candida utilis</name>
    <dbReference type="NCBI Taxonomy" id="983966"/>
    <lineage>
        <taxon>Eukaryota</taxon>
        <taxon>Fungi</taxon>
        <taxon>Dikarya</taxon>
        <taxon>Ascomycota</taxon>
        <taxon>Saccharomycotina</taxon>
        <taxon>Saccharomycetes</taxon>
        <taxon>Phaffomycetales</taxon>
        <taxon>Phaffomycetaceae</taxon>
        <taxon>Cyberlindnera</taxon>
    </lineage>
</organism>
<dbReference type="SUPFAM" id="SSF55681">
    <property type="entry name" value="Class II aaRS and biotin synthetases"/>
    <property type="match status" value="1"/>
</dbReference>
<dbReference type="GO" id="GO:0009249">
    <property type="term" value="P:protein lipoylation"/>
    <property type="evidence" value="ECO:0007669"/>
    <property type="project" value="InterPro"/>
</dbReference>
<comment type="similarity">
    <text evidence="3">Belongs to the LplA family.</text>
</comment>
<dbReference type="InterPro" id="IPR004562">
    <property type="entry name" value="LipoylTrfase_LipoateP_Ligase"/>
</dbReference>
<reference evidence="7" key="1">
    <citation type="journal article" date="2015" name="J. Biotechnol.">
        <title>The structure of the Cyberlindnera jadinii genome and its relation to Candida utilis analyzed by the occurrence of single nucleotide polymorphisms.</title>
        <authorList>
            <person name="Rupp O."/>
            <person name="Brinkrolf K."/>
            <person name="Buerth C."/>
            <person name="Kunigo M."/>
            <person name="Schneider J."/>
            <person name="Jaenicke S."/>
            <person name="Goesmann A."/>
            <person name="Puehler A."/>
            <person name="Jaeger K.-E."/>
            <person name="Ernst J.F."/>
        </authorList>
    </citation>
    <scope>NUCLEOTIDE SEQUENCE [LARGE SCALE GENOMIC DNA]</scope>
    <source>
        <strain evidence="7">ATCC 18201 / CBS 1600 / BCRC 20928 / JCM 3617 / NBRC 0987 / NRRL Y-1542</strain>
    </source>
</reference>
<dbReference type="InterPro" id="IPR004143">
    <property type="entry name" value="BPL_LPL_catalytic"/>
</dbReference>
<dbReference type="NCBIfam" id="TIGR00545">
    <property type="entry name" value="lipoyltrans"/>
    <property type="match status" value="1"/>
</dbReference>
<protein>
    <recommendedName>
        <fullName evidence="4">Putative lipoate-protein ligase A</fullName>
    </recommendedName>
</protein>
<dbReference type="GO" id="GO:0005739">
    <property type="term" value="C:mitochondrion"/>
    <property type="evidence" value="ECO:0007669"/>
    <property type="project" value="TreeGrafter"/>
</dbReference>
<proteinExistence type="inferred from homology"/>
<dbReference type="Pfam" id="PF21948">
    <property type="entry name" value="LplA-B_cat"/>
    <property type="match status" value="1"/>
</dbReference>
<dbReference type="CDD" id="cd16443">
    <property type="entry name" value="LplA"/>
    <property type="match status" value="1"/>
</dbReference>
<evidence type="ECO:0000256" key="3">
    <source>
        <dbReference type="ARBA" id="ARBA00008242"/>
    </source>
</evidence>
<evidence type="ECO:0000256" key="2">
    <source>
        <dbReference type="ARBA" id="ARBA00005085"/>
    </source>
</evidence>
<evidence type="ECO:0000259" key="5">
    <source>
        <dbReference type="PROSITE" id="PS51733"/>
    </source>
</evidence>
<dbReference type="Gene3D" id="3.30.930.10">
    <property type="entry name" value="Bira Bifunctional Protein, Domain 2"/>
    <property type="match status" value="1"/>
</dbReference>
<dbReference type="InterPro" id="IPR045864">
    <property type="entry name" value="aa-tRNA-synth_II/BPL/LPL"/>
</dbReference>
<comment type="function">
    <text evidence="1">Catalyzes both the ATP-dependent activation of exogenously supplied lipoate to lipoyl-AMP and the transfer of the activated lipoyl onto the lipoyl domains of lipoate-dependent enzymes.</text>
</comment>
<evidence type="ECO:0000313" key="7">
    <source>
        <dbReference type="Proteomes" id="UP000038830"/>
    </source>
</evidence>
<dbReference type="GO" id="GO:0017118">
    <property type="term" value="F:lipoyltransferase activity"/>
    <property type="evidence" value="ECO:0007669"/>
    <property type="project" value="TreeGrafter"/>
</dbReference>
<dbReference type="PANTHER" id="PTHR12561:SF3">
    <property type="entry name" value="LIPOYLTRANSFERASE 1, MITOCHONDRIAL"/>
    <property type="match status" value="1"/>
</dbReference>
<gene>
    <name evidence="6" type="ORF">BN1211_5765</name>
</gene>
<dbReference type="Proteomes" id="UP000038830">
    <property type="component" value="Unassembled WGS sequence"/>
</dbReference>
<dbReference type="AlphaFoldDB" id="A0A0H5CK36"/>
<evidence type="ECO:0000313" key="6">
    <source>
        <dbReference type="EMBL" id="CEP24839.1"/>
    </source>
</evidence>